<evidence type="ECO:0000313" key="3">
    <source>
        <dbReference type="Proteomes" id="UP000003240"/>
    </source>
</evidence>
<dbReference type="STRING" id="1009370.ALO_17980"/>
<protein>
    <submittedName>
        <fullName evidence="2">B3/4 domain protein</fullName>
    </submittedName>
</protein>
<dbReference type="InterPro" id="IPR020825">
    <property type="entry name" value="Phe-tRNA_synthase-like_B3/B4"/>
</dbReference>
<dbReference type="EMBL" id="AFGF01000211">
    <property type="protein sequence ID" value="EGO62496.1"/>
    <property type="molecule type" value="Genomic_DNA"/>
</dbReference>
<dbReference type="RefSeq" id="WP_004098465.1">
    <property type="nucleotide sequence ID" value="NZ_AFGF01000211.1"/>
</dbReference>
<accession>F7NNB1</accession>
<dbReference type="GO" id="GO:0003723">
    <property type="term" value="F:RNA binding"/>
    <property type="evidence" value="ECO:0007669"/>
    <property type="project" value="InterPro"/>
</dbReference>
<evidence type="ECO:0000313" key="2">
    <source>
        <dbReference type="EMBL" id="EGO62496.1"/>
    </source>
</evidence>
<dbReference type="OrthoDB" id="9789812at2"/>
<name>F7NNB1_9FIRM</name>
<feature type="domain" description="B3/B4 tRNA-binding" evidence="1">
    <location>
        <begin position="61"/>
        <end position="209"/>
    </location>
</feature>
<evidence type="ECO:0000259" key="1">
    <source>
        <dbReference type="SMART" id="SM00873"/>
    </source>
</evidence>
<sequence>MKISISDEIKIVCPGTVLGILHYKVTVEPSSTKLLDIFDSAIAKLSDEYTLDAIVQNPHIAATRQAYKALGKSPHEYRNAAEAMLRRIIKNSELYHINNVVEVNNLISVSSGYSIGSYDLGELKGAVELRRAEDGTHYDGIGKGSVNIEHLPVLYDDLGPFGNPSSDSCRAMIQSGNRNVISVFYSFDGRKGLKPWIEQFSANLEQYCGVRGIEIWIV</sequence>
<dbReference type="InterPro" id="IPR005146">
    <property type="entry name" value="B3/B4_tRNA-bd"/>
</dbReference>
<gene>
    <name evidence="2" type="ORF">ALO_17980</name>
</gene>
<dbReference type="GO" id="GO:0004826">
    <property type="term" value="F:phenylalanine-tRNA ligase activity"/>
    <property type="evidence" value="ECO:0007669"/>
    <property type="project" value="InterPro"/>
</dbReference>
<organism evidence="2 3">
    <name type="scientific">Acetonema longum DSM 6540</name>
    <dbReference type="NCBI Taxonomy" id="1009370"/>
    <lineage>
        <taxon>Bacteria</taxon>
        <taxon>Bacillati</taxon>
        <taxon>Bacillota</taxon>
        <taxon>Negativicutes</taxon>
        <taxon>Acetonemataceae</taxon>
        <taxon>Acetonema</taxon>
    </lineage>
</organism>
<dbReference type="PANTHER" id="PTHR39209">
    <property type="match status" value="1"/>
</dbReference>
<dbReference type="Gene3D" id="3.50.40.10">
    <property type="entry name" value="Phenylalanyl-trna Synthetase, Chain B, domain 3"/>
    <property type="match status" value="1"/>
</dbReference>
<proteinExistence type="predicted"/>
<dbReference type="SUPFAM" id="SSF56037">
    <property type="entry name" value="PheT/TilS domain"/>
    <property type="match status" value="1"/>
</dbReference>
<dbReference type="AlphaFoldDB" id="F7NNB1"/>
<dbReference type="Proteomes" id="UP000003240">
    <property type="component" value="Unassembled WGS sequence"/>
</dbReference>
<keyword evidence="3" id="KW-1185">Reference proteome</keyword>
<dbReference type="PANTHER" id="PTHR39209:SF2">
    <property type="entry name" value="CYTOPLASMIC PROTEIN"/>
    <property type="match status" value="1"/>
</dbReference>
<comment type="caution">
    <text evidence="2">The sequence shown here is derived from an EMBL/GenBank/DDBJ whole genome shotgun (WGS) entry which is preliminary data.</text>
</comment>
<reference evidence="2 3" key="1">
    <citation type="journal article" date="2011" name="EMBO J.">
        <title>Structural diversity of bacterial flagellar motors.</title>
        <authorList>
            <person name="Chen S."/>
            <person name="Beeby M."/>
            <person name="Murphy G.E."/>
            <person name="Leadbetter J.R."/>
            <person name="Hendrixson D.R."/>
            <person name="Briegel A."/>
            <person name="Li Z."/>
            <person name="Shi J."/>
            <person name="Tocheva E.I."/>
            <person name="Muller A."/>
            <person name="Dobro M.J."/>
            <person name="Jensen G.J."/>
        </authorList>
    </citation>
    <scope>NUCLEOTIDE SEQUENCE [LARGE SCALE GENOMIC DNA]</scope>
    <source>
        <strain evidence="2 3">DSM 6540</strain>
    </source>
</reference>
<dbReference type="SMART" id="SM00873">
    <property type="entry name" value="B3_4"/>
    <property type="match status" value="1"/>
</dbReference>
<dbReference type="Pfam" id="PF03483">
    <property type="entry name" value="B3_4"/>
    <property type="match status" value="1"/>
</dbReference>
<dbReference type="eggNOG" id="COG3382">
    <property type="taxonomic scope" value="Bacteria"/>
</dbReference>